<proteinExistence type="predicted"/>
<reference evidence="9" key="1">
    <citation type="journal article" date="2015" name="Genome Announc.">
        <title>High-Quality Draft Genome Sequence of Desulfovibrio carbinoliphilus FW-101-2B, an Organic Acid-Oxidizing Sulfate-Reducing Bacterium Isolated from Uranium(VI)-Contaminated Groundwater.</title>
        <authorList>
            <person name="Ramsay B.D."/>
            <person name="Hwang C."/>
            <person name="Woo H.L."/>
            <person name="Carroll S.L."/>
            <person name="Lucas S."/>
            <person name="Han J."/>
            <person name="Lapidus A.L."/>
            <person name="Cheng J.F."/>
            <person name="Goodwin L.A."/>
            <person name="Pitluck S."/>
            <person name="Peters L."/>
            <person name="Chertkov O."/>
            <person name="Held B."/>
            <person name="Detter J.C."/>
            <person name="Han C.S."/>
            <person name="Tapia R."/>
            <person name="Land M.L."/>
            <person name="Hauser L.J."/>
            <person name="Kyrpides N.C."/>
            <person name="Ivanova N.N."/>
            <person name="Mikhailova N."/>
            <person name="Pagani I."/>
            <person name="Woyke T."/>
            <person name="Arkin A.P."/>
            <person name="Dehal P."/>
            <person name="Chivian D."/>
            <person name="Criddle C.S."/>
            <person name="Wu W."/>
            <person name="Chakraborty R."/>
            <person name="Hazen T.C."/>
            <person name="Fields M.W."/>
        </authorList>
    </citation>
    <scope>NUCLEOTIDE SEQUENCE [LARGE SCALE GENOMIC DNA]</scope>
    <source>
        <strain evidence="9">FW-101-2B</strain>
    </source>
</reference>
<dbReference type="EMBL" id="CM001368">
    <property type="protein sequence ID" value="EHJ48839.1"/>
    <property type="molecule type" value="Genomic_DNA"/>
</dbReference>
<evidence type="ECO:0000256" key="6">
    <source>
        <dbReference type="SAM" id="Phobius"/>
    </source>
</evidence>
<evidence type="ECO:0000256" key="1">
    <source>
        <dbReference type="ARBA" id="ARBA00004651"/>
    </source>
</evidence>
<dbReference type="SUPFAM" id="SSF82866">
    <property type="entry name" value="Multidrug efflux transporter AcrB transmembrane domain"/>
    <property type="match status" value="2"/>
</dbReference>
<dbReference type="Gene3D" id="1.20.1640.10">
    <property type="entry name" value="Multidrug efflux transporter AcrB transmembrane domain"/>
    <property type="match status" value="2"/>
</dbReference>
<evidence type="ECO:0000256" key="3">
    <source>
        <dbReference type="ARBA" id="ARBA00022692"/>
    </source>
</evidence>
<protein>
    <submittedName>
        <fullName evidence="8">MMPL domain protein</fullName>
    </submittedName>
</protein>
<organism evidence="8 9">
    <name type="scientific">Solidesulfovibrio carbinoliphilus subsp. oakridgensis</name>
    <dbReference type="NCBI Taxonomy" id="694327"/>
    <lineage>
        <taxon>Bacteria</taxon>
        <taxon>Pseudomonadati</taxon>
        <taxon>Thermodesulfobacteriota</taxon>
        <taxon>Desulfovibrionia</taxon>
        <taxon>Desulfovibrionales</taxon>
        <taxon>Desulfovibrionaceae</taxon>
        <taxon>Solidesulfovibrio</taxon>
    </lineage>
</organism>
<feature type="transmembrane region" description="Helical" evidence="6">
    <location>
        <begin position="20"/>
        <end position="39"/>
    </location>
</feature>
<comment type="subcellular location">
    <subcellularLocation>
        <location evidence="1">Cell membrane</location>
        <topology evidence="1">Multi-pass membrane protein</topology>
    </subcellularLocation>
</comment>
<feature type="transmembrane region" description="Helical" evidence="6">
    <location>
        <begin position="733"/>
        <end position="752"/>
    </location>
</feature>
<evidence type="ECO:0000259" key="7">
    <source>
        <dbReference type="Pfam" id="PF03176"/>
    </source>
</evidence>
<dbReference type="PANTHER" id="PTHR33406:SF13">
    <property type="entry name" value="MEMBRANE PROTEIN YDFJ"/>
    <property type="match status" value="1"/>
</dbReference>
<evidence type="ECO:0000256" key="2">
    <source>
        <dbReference type="ARBA" id="ARBA00022475"/>
    </source>
</evidence>
<keyword evidence="2" id="KW-1003">Cell membrane</keyword>
<name>G7QB97_9BACT</name>
<dbReference type="GO" id="GO:0005886">
    <property type="term" value="C:plasma membrane"/>
    <property type="evidence" value="ECO:0007669"/>
    <property type="project" value="UniProtKB-SubCell"/>
</dbReference>
<feature type="transmembrane region" description="Helical" evidence="6">
    <location>
        <begin position="318"/>
        <end position="338"/>
    </location>
</feature>
<dbReference type="OrthoDB" id="9780358at2"/>
<evidence type="ECO:0000313" key="9">
    <source>
        <dbReference type="Proteomes" id="UP000004662"/>
    </source>
</evidence>
<feature type="transmembrane region" description="Helical" evidence="6">
    <location>
        <begin position="647"/>
        <end position="666"/>
    </location>
</feature>
<dbReference type="Pfam" id="PF03176">
    <property type="entry name" value="MMPL"/>
    <property type="match status" value="1"/>
</dbReference>
<dbReference type="InterPro" id="IPR050545">
    <property type="entry name" value="Mycobact_MmpL"/>
</dbReference>
<keyword evidence="4 6" id="KW-1133">Transmembrane helix</keyword>
<dbReference type="eggNOG" id="COG4258">
    <property type="taxonomic scope" value="Bacteria"/>
</dbReference>
<keyword evidence="9" id="KW-1185">Reference proteome</keyword>
<evidence type="ECO:0000256" key="4">
    <source>
        <dbReference type="ARBA" id="ARBA00022989"/>
    </source>
</evidence>
<feature type="transmembrane region" description="Helical" evidence="6">
    <location>
        <begin position="699"/>
        <end position="721"/>
    </location>
</feature>
<dbReference type="HOGENOM" id="CLU_003055_1_0_7"/>
<feature type="transmembrane region" description="Helical" evidence="6">
    <location>
        <begin position="358"/>
        <end position="376"/>
    </location>
</feature>
<feature type="transmembrane region" description="Helical" evidence="6">
    <location>
        <begin position="265"/>
        <end position="284"/>
    </location>
</feature>
<feature type="transmembrane region" description="Helical" evidence="6">
    <location>
        <begin position="290"/>
        <end position="311"/>
    </location>
</feature>
<keyword evidence="3 6" id="KW-0812">Transmembrane</keyword>
<feature type="domain" description="Membrane transport protein MMPL" evidence="7">
    <location>
        <begin position="199"/>
        <end position="410"/>
    </location>
</feature>
<sequence length="784" mass="82832">MTFPCLIMRLNRWFATHRRVGFWCLGLFLVAGLTGMVFLRPVENIASMIPDDGSGLAGDFRLIQKAPFTRRVLIDVAAPPGAASTDLAAAGDALAAALPAVLFPEVRDGPEIGNPATFVSGMLDLLPALFTERDRREIEKRLTPEAIRRSLRECVRTLTSPEGLGMKEVLRRDPLGFRQLALAKLVHLRLSDALRMEQGRFMSQDGRHLLLIARPAPEMTDSDGAGQVMTAFLQARAVLPPGYTATLIGGYRHTQANVAAIKSDMSMVLAASSLGLALIFLSWLRTRAGLFAFLLPLTILPPAALATRLVFGSISGITIGFGSVLMGVAADYSIYVYFALRASPDSARTALSRVAAPVWYGASTSLVSFAALLFSAMPGVRELAFFSLSGLSLALILALVVLPCLIGPGGVPAGEAPRLPPKPLLTPWQALVLVALVLAIGAYWGGSVRFDSDLRSLSASGLDIKEDEAMMHSVWGSMRDRTMVFAQGGSLDDALAANREFFDQASGESDATGLISLAPILPPRQVQAANVARWRALFTPEQVAGLRATVASEAASLGFTLDAFDPFWNALDDPAPARATPGRLRAIGLGEAVDLLLTSDASGSLVISLMSDNAGIIAVGESLPAGVRVVSRNTFARELTTAVRSDFTRFILLALGGNLVLLYVFLRSVRSTLLSLLPTAVGLALLFGAMGVLAVDLNLFGVIAIPLVIGIGVDYGIFMALEGGRDGTTMRAVVVAGLSTIVGFGALALARHPALHSIGLTVLIGISGSVLASCLFVVPLGRRG</sequence>
<feature type="transmembrane region" description="Helical" evidence="6">
    <location>
        <begin position="673"/>
        <end position="693"/>
    </location>
</feature>
<dbReference type="PANTHER" id="PTHR33406">
    <property type="entry name" value="MEMBRANE PROTEIN MJ1562-RELATED"/>
    <property type="match status" value="1"/>
</dbReference>
<gene>
    <name evidence="8" type="ORF">DFW101_2836</name>
</gene>
<evidence type="ECO:0000313" key="8">
    <source>
        <dbReference type="EMBL" id="EHJ48839.1"/>
    </source>
</evidence>
<dbReference type="InterPro" id="IPR004869">
    <property type="entry name" value="MMPL_dom"/>
</dbReference>
<feature type="transmembrane region" description="Helical" evidence="6">
    <location>
        <begin position="383"/>
        <end position="408"/>
    </location>
</feature>
<feature type="transmembrane region" description="Helical" evidence="6">
    <location>
        <begin position="428"/>
        <end position="446"/>
    </location>
</feature>
<accession>G7QB97</accession>
<feature type="transmembrane region" description="Helical" evidence="6">
    <location>
        <begin position="758"/>
        <end position="778"/>
    </location>
</feature>
<dbReference type="AlphaFoldDB" id="G7QB97"/>
<keyword evidence="5 6" id="KW-0472">Membrane</keyword>
<dbReference type="Proteomes" id="UP000004662">
    <property type="component" value="Chromosome"/>
</dbReference>
<evidence type="ECO:0000256" key="5">
    <source>
        <dbReference type="ARBA" id="ARBA00023136"/>
    </source>
</evidence>
<dbReference type="STRING" id="694327.DFW101_2836"/>
<dbReference type="RefSeq" id="WP_009182199.1">
    <property type="nucleotide sequence ID" value="NZ_CM001368.1"/>
</dbReference>